<dbReference type="GO" id="GO:0030983">
    <property type="term" value="F:mismatched DNA binding"/>
    <property type="evidence" value="ECO:0007669"/>
    <property type="project" value="InterPro"/>
</dbReference>
<dbReference type="InterPro" id="IPR045076">
    <property type="entry name" value="MutS"/>
</dbReference>
<dbReference type="SUPFAM" id="SSF52540">
    <property type="entry name" value="P-loop containing nucleoside triphosphate hydrolases"/>
    <property type="match status" value="1"/>
</dbReference>
<dbReference type="InterPro" id="IPR002625">
    <property type="entry name" value="Smr_dom"/>
</dbReference>
<evidence type="ECO:0000256" key="3">
    <source>
        <dbReference type="ARBA" id="ARBA00022801"/>
    </source>
</evidence>
<dbReference type="GO" id="GO:0004519">
    <property type="term" value="F:endonuclease activity"/>
    <property type="evidence" value="ECO:0007669"/>
    <property type="project" value="UniProtKB-UniRule"/>
</dbReference>
<evidence type="ECO:0000256" key="4">
    <source>
        <dbReference type="ARBA" id="ARBA00022840"/>
    </source>
</evidence>
<dbReference type="Pfam" id="PF01713">
    <property type="entry name" value="Smr"/>
    <property type="match status" value="1"/>
</dbReference>
<evidence type="ECO:0000313" key="10">
    <source>
        <dbReference type="EMBL" id="TMI83714.1"/>
    </source>
</evidence>
<reference evidence="10 11" key="1">
    <citation type="journal article" date="2019" name="Nat. Microbiol.">
        <title>Mediterranean grassland soil C-N compound turnover is dependent on rainfall and depth, and is mediated by genomically divergent microorganisms.</title>
        <authorList>
            <person name="Diamond S."/>
            <person name="Andeer P.F."/>
            <person name="Li Z."/>
            <person name="Crits-Christoph A."/>
            <person name="Burstein D."/>
            <person name="Anantharaman K."/>
            <person name="Lane K.R."/>
            <person name="Thomas B.C."/>
            <person name="Pan C."/>
            <person name="Northen T.R."/>
            <person name="Banfield J.F."/>
        </authorList>
    </citation>
    <scope>NUCLEOTIDE SEQUENCE [LARGE SCALE GENOMIC DNA]</scope>
    <source>
        <strain evidence="10">NP_7</strain>
    </source>
</reference>
<proteinExistence type="inferred from homology"/>
<dbReference type="InterPro" id="IPR036063">
    <property type="entry name" value="Smr_dom_sf"/>
</dbReference>
<keyword evidence="8" id="KW-0175">Coiled coil</keyword>
<dbReference type="PIRSF" id="PIRSF005814">
    <property type="entry name" value="MutS_YshD"/>
    <property type="match status" value="1"/>
</dbReference>
<gene>
    <name evidence="7" type="primary">mutS2</name>
    <name evidence="7" type="synonym">rqcU</name>
    <name evidence="10" type="ORF">E6H04_02415</name>
</gene>
<dbReference type="Gene3D" id="3.30.1370.110">
    <property type="match status" value="1"/>
</dbReference>
<dbReference type="EC" id="3.6.4.-" evidence="7"/>
<dbReference type="AlphaFoldDB" id="A0A537JJP1"/>
<feature type="coiled-coil region" evidence="8">
    <location>
        <begin position="537"/>
        <end position="585"/>
    </location>
</feature>
<dbReference type="GO" id="GO:0006298">
    <property type="term" value="P:mismatch repair"/>
    <property type="evidence" value="ECO:0007669"/>
    <property type="project" value="InterPro"/>
</dbReference>
<dbReference type="GO" id="GO:0043023">
    <property type="term" value="F:ribosomal large subunit binding"/>
    <property type="evidence" value="ECO:0007669"/>
    <property type="project" value="UniProtKB-UniRule"/>
</dbReference>
<dbReference type="GO" id="GO:0045910">
    <property type="term" value="P:negative regulation of DNA recombination"/>
    <property type="evidence" value="ECO:0007669"/>
    <property type="project" value="InterPro"/>
</dbReference>
<evidence type="ECO:0000256" key="5">
    <source>
        <dbReference type="ARBA" id="ARBA00022884"/>
    </source>
</evidence>
<accession>A0A537JJP1</accession>
<dbReference type="Gene3D" id="3.40.50.300">
    <property type="entry name" value="P-loop containing nucleotide triphosphate hydrolases"/>
    <property type="match status" value="1"/>
</dbReference>
<keyword evidence="7 10" id="KW-0255">Endonuclease</keyword>
<keyword evidence="7" id="KW-0540">Nuclease</keyword>
<dbReference type="InterPro" id="IPR007696">
    <property type="entry name" value="DNA_mismatch_repair_MutS_core"/>
</dbReference>
<dbReference type="PROSITE" id="PS50828">
    <property type="entry name" value="SMR"/>
    <property type="match status" value="1"/>
</dbReference>
<keyword evidence="4 7" id="KW-0067">ATP-binding</keyword>
<evidence type="ECO:0000256" key="2">
    <source>
        <dbReference type="ARBA" id="ARBA00022741"/>
    </source>
</evidence>
<evidence type="ECO:0000313" key="11">
    <source>
        <dbReference type="Proteomes" id="UP000320048"/>
    </source>
</evidence>
<dbReference type="Pfam" id="PF00488">
    <property type="entry name" value="MutS_V"/>
    <property type="match status" value="1"/>
</dbReference>
<dbReference type="InterPro" id="IPR036187">
    <property type="entry name" value="DNA_mismatch_repair_MutS_sf"/>
</dbReference>
<comment type="caution">
    <text evidence="10">The sequence shown here is derived from an EMBL/GenBank/DDBJ whole genome shotgun (WGS) entry which is preliminary data.</text>
</comment>
<evidence type="ECO:0000259" key="9">
    <source>
        <dbReference type="PROSITE" id="PS50828"/>
    </source>
</evidence>
<dbReference type="SMART" id="SM00534">
    <property type="entry name" value="MUTSac"/>
    <property type="match status" value="1"/>
</dbReference>
<comment type="function">
    <text evidence="7">Acts as a ribosome collision sensor, splitting the ribosome into its 2 subunits. Detects stalled/collided 70S ribosomes which it binds and splits by an ATP-hydrolysis driven conformational change. Acts upstream of the ribosome quality control system (RQC), a ribosome-associated complex that mediates the extraction of incompletely synthesized nascent chains from stalled ribosomes and their subsequent degradation. Probably generates substrates for RQC.</text>
</comment>
<dbReference type="Pfam" id="PF20297">
    <property type="entry name" value="MSSS"/>
    <property type="match status" value="1"/>
</dbReference>
<feature type="binding site" evidence="7">
    <location>
        <begin position="343"/>
        <end position="350"/>
    </location>
    <ligand>
        <name>ATP</name>
        <dbReference type="ChEBI" id="CHEBI:30616"/>
    </ligand>
</feature>
<dbReference type="GO" id="GO:0016887">
    <property type="term" value="F:ATP hydrolysis activity"/>
    <property type="evidence" value="ECO:0007669"/>
    <property type="project" value="InterPro"/>
</dbReference>
<comment type="function">
    <text evidence="7">Endonuclease that is involved in the suppression of homologous recombination and thus may have a key role in the control of bacterial genetic diversity.</text>
</comment>
<keyword evidence="2 7" id="KW-0547">Nucleotide-binding</keyword>
<evidence type="ECO:0000256" key="7">
    <source>
        <dbReference type="HAMAP-Rule" id="MF_00092"/>
    </source>
</evidence>
<dbReference type="SMART" id="SM00463">
    <property type="entry name" value="SMR"/>
    <property type="match status" value="1"/>
</dbReference>
<dbReference type="GO" id="GO:0019843">
    <property type="term" value="F:rRNA binding"/>
    <property type="evidence" value="ECO:0007669"/>
    <property type="project" value="UniProtKB-UniRule"/>
</dbReference>
<evidence type="ECO:0000256" key="8">
    <source>
        <dbReference type="SAM" id="Coils"/>
    </source>
</evidence>
<keyword evidence="5 7" id="KW-0694">RNA-binding</keyword>
<dbReference type="PROSITE" id="PS00486">
    <property type="entry name" value="DNA_MISMATCH_REPAIR_2"/>
    <property type="match status" value="1"/>
</dbReference>
<dbReference type="PANTHER" id="PTHR48466">
    <property type="entry name" value="OS10G0509000 PROTEIN-RELATED"/>
    <property type="match status" value="1"/>
</dbReference>
<organism evidence="10 11">
    <name type="scientific">Candidatus Segetimicrobium genomatis</name>
    <dbReference type="NCBI Taxonomy" id="2569760"/>
    <lineage>
        <taxon>Bacteria</taxon>
        <taxon>Bacillati</taxon>
        <taxon>Candidatus Sysuimicrobiota</taxon>
        <taxon>Candidatus Sysuimicrobiia</taxon>
        <taxon>Candidatus Sysuimicrobiales</taxon>
        <taxon>Candidatus Segetimicrobiaceae</taxon>
        <taxon>Candidatus Segetimicrobium</taxon>
    </lineage>
</organism>
<feature type="domain" description="Smr" evidence="9">
    <location>
        <begin position="723"/>
        <end position="798"/>
    </location>
</feature>
<comment type="similarity">
    <text evidence="7">Belongs to the DNA mismatch repair MutS family. MutS2 subfamily.</text>
</comment>
<evidence type="ECO:0000256" key="1">
    <source>
        <dbReference type="ARBA" id="ARBA00022730"/>
    </source>
</evidence>
<dbReference type="InterPro" id="IPR005747">
    <property type="entry name" value="MutS2"/>
</dbReference>
<dbReference type="InterPro" id="IPR046893">
    <property type="entry name" value="MSSS"/>
</dbReference>
<dbReference type="FunFam" id="3.40.50.300:FF:000830">
    <property type="entry name" value="Endonuclease MutS2"/>
    <property type="match status" value="1"/>
</dbReference>
<keyword evidence="6 7" id="KW-0238">DNA-binding</keyword>
<sequence length="800" mass="85178">MRGPLGERGRPSVTPRTLRVLEFSTIRDRLAALCESALGREAARALEPSTALDEVRLRQQATSEARWLAETAGGLPVGGIHDIRDPVHRASIGGILSAQPLLDIRDTAAAARALKGFVTARREAVPVLADLAGSVVVFPDLEEAIGEAIGPEGEVLDGASPELARIRRDRRTAEARLRDRLDELLRTPAIARMLREALITPRGDRYTVPVRSEFRHQFPGIAHDQSSSGGTVFMEPLAVVPLGNRVRELAAAERDEVVRILAALSGAVGAAAGDLAITLQGLGAFDLAAAKARLSLEMEGSSPRLNAGGALDLRGARHPLLSGTVVPIDVRLGGERRTLIITGPNTGGKTVTLKTLGLLTLMAQAGLHVPAAPESEVAVFPQLYADIGDEQSIEQNLSTFSSHLAAIVEILRALADHPLDGSRALVLLDEVGAGTDPTEGVALARALIDALHNVGACTAVTTHYNELKAMPYTHPGMENASVEFDEATLRPTFRLLVGTPGRSHAFAIAERLGLDPRIVAQARSAVSRQDADLAGVFQSVAAERDALLREREALARERADCGRLRAELEAAARRLEEDRRQFFERAQAEVRSLVRRGRQELDALLADIRARPSQDTAQRTRLHLRDLADASDAYAAQGRPAPPGLPPEDLRTGERVLVVSLGQRGIVHAAPDSHGEVLVQAGPLALRVPVSDLRRLPPGEADAPPEPLPAAGLGKAVTLSATLDVRGLRAEEALLELDKYLDDATLAGFNRVTVIHGKGTGALRQAVAAHLSRHPEVAAFRLGAESEGGSGATIVDLRRP</sequence>
<dbReference type="SMART" id="SM00533">
    <property type="entry name" value="MUTSd"/>
    <property type="match status" value="1"/>
</dbReference>
<dbReference type="EMBL" id="VBAO01000063">
    <property type="protein sequence ID" value="TMI83714.1"/>
    <property type="molecule type" value="Genomic_DNA"/>
</dbReference>
<keyword evidence="1 7" id="KW-0699">rRNA-binding</keyword>
<dbReference type="GO" id="GO:0072344">
    <property type="term" value="P:rescue of stalled ribosome"/>
    <property type="evidence" value="ECO:0007669"/>
    <property type="project" value="UniProtKB-UniRule"/>
</dbReference>
<dbReference type="InterPro" id="IPR027417">
    <property type="entry name" value="P-loop_NTPase"/>
</dbReference>
<dbReference type="SUPFAM" id="SSF160443">
    <property type="entry name" value="SMR domain-like"/>
    <property type="match status" value="1"/>
</dbReference>
<dbReference type="GO" id="GO:0005524">
    <property type="term" value="F:ATP binding"/>
    <property type="evidence" value="ECO:0007669"/>
    <property type="project" value="UniProtKB-UniRule"/>
</dbReference>
<keyword evidence="3 7" id="KW-0378">Hydrolase</keyword>
<protein>
    <recommendedName>
        <fullName evidence="7">Endonuclease MutS2</fullName>
        <ecNumber evidence="7">3.1.-.-</ecNumber>
    </recommendedName>
    <alternativeName>
        <fullName evidence="7">Ribosome-associated protein quality control-upstream factor</fullName>
        <shortName evidence="7">RQC-upstream factor</shortName>
        <shortName evidence="7">RqcU</shortName>
        <ecNumber evidence="7">3.6.4.-</ecNumber>
    </alternativeName>
</protein>
<dbReference type="GO" id="GO:0140664">
    <property type="term" value="F:ATP-dependent DNA damage sensor activity"/>
    <property type="evidence" value="ECO:0007669"/>
    <property type="project" value="InterPro"/>
</dbReference>
<dbReference type="SUPFAM" id="SSF48334">
    <property type="entry name" value="DNA repair protein MutS, domain III"/>
    <property type="match status" value="1"/>
</dbReference>
<evidence type="ECO:0000256" key="6">
    <source>
        <dbReference type="ARBA" id="ARBA00023125"/>
    </source>
</evidence>
<comment type="subunit">
    <text evidence="7">Homodimer. Binds to stalled ribosomes, contacting rRNA.</text>
</comment>
<dbReference type="NCBIfam" id="TIGR01069">
    <property type="entry name" value="mutS2"/>
    <property type="match status" value="1"/>
</dbReference>
<dbReference type="EC" id="3.1.-.-" evidence="7"/>
<dbReference type="InterPro" id="IPR000432">
    <property type="entry name" value="DNA_mismatch_repair_MutS_C"/>
</dbReference>
<dbReference type="Proteomes" id="UP000320048">
    <property type="component" value="Unassembled WGS sequence"/>
</dbReference>
<name>A0A537JJP1_9BACT</name>
<dbReference type="HAMAP" id="MF_00092">
    <property type="entry name" value="MutS2"/>
    <property type="match status" value="1"/>
</dbReference>
<dbReference type="PANTHER" id="PTHR48466:SF2">
    <property type="entry name" value="OS10G0509000 PROTEIN"/>
    <property type="match status" value="1"/>
</dbReference>